<organism evidence="3 4">
    <name type="scientific">Cladophialophora immunda</name>
    <dbReference type="NCBI Taxonomy" id="569365"/>
    <lineage>
        <taxon>Eukaryota</taxon>
        <taxon>Fungi</taxon>
        <taxon>Dikarya</taxon>
        <taxon>Ascomycota</taxon>
        <taxon>Pezizomycotina</taxon>
        <taxon>Eurotiomycetes</taxon>
        <taxon>Chaetothyriomycetidae</taxon>
        <taxon>Chaetothyriales</taxon>
        <taxon>Herpotrichiellaceae</taxon>
        <taxon>Cladophialophora</taxon>
    </lineage>
</organism>
<protein>
    <submittedName>
        <fullName evidence="3">Uncharacterized protein</fullName>
    </submittedName>
</protein>
<dbReference type="Proteomes" id="UP000054466">
    <property type="component" value="Unassembled WGS sequence"/>
</dbReference>
<dbReference type="EMBL" id="KN847046">
    <property type="protein sequence ID" value="KIW23093.1"/>
    <property type="molecule type" value="Genomic_DNA"/>
</dbReference>
<sequence>MMTPPAPSHHASLSTRRPSSLQEPRIDVEISSLPFGAEIFGALPQFATGTADSHHPTEPGEREPNDEHAADLEDAQTLPDAPDKESEQIHRDSDRGETSPRHNWRPLPMRNAYLVAMTLLSLAMGIGQETLYRLSSRFGSLLTFEAVSELTAAQWFCWRYLPPMVVIFYGIAIATADHQVMRLAPFYDLSGQRGLSGRESLLRNPANYFWYLRHPIKAGPRVWTSALATVLALVVVPPVQNASLFTTTEHLTFPHQITRLKVHSLWSRLLTVSLVLIACCSVTLQFLLRQSSGLSESPYGIAGVLSVIADGNVLEKLEELGVHATRQDIAAKLSHEHFALRNGCLWQITALGDVERSGRVPQPQNVRPRRCVPGKSLVFILVLLGIVISVLTVVLSLTGARDILKAVPWIGTAFAVVYKLLWGQFEVFHRGTEPYFQLWRGNAPPSVLFVDYTGLPIVVLPLEALRRKHYQLALLGLNSILAEVLVVCVASVSDPIVTQIYWFSTETSTQETTFVTFWVTLSLAASIPLIMTMSAIGIWIKRRKARLPRSPGSIASVLLYVLNSRLIEDVKTTRSITPRKRLKLLQARAKTYALGWFATGEGSLRLGIDEEPCVARYVGAIEEIGEDL</sequence>
<dbReference type="InterPro" id="IPR021840">
    <property type="entry name" value="DUF3433"/>
</dbReference>
<keyword evidence="4" id="KW-1185">Reference proteome</keyword>
<feature type="region of interest" description="Disordered" evidence="1">
    <location>
        <begin position="1"/>
        <end position="27"/>
    </location>
</feature>
<keyword evidence="2" id="KW-0812">Transmembrane</keyword>
<feature type="compositionally biased region" description="Basic and acidic residues" evidence="1">
    <location>
        <begin position="81"/>
        <end position="100"/>
    </location>
</feature>
<feature type="compositionally biased region" description="Polar residues" evidence="1">
    <location>
        <begin position="11"/>
        <end position="22"/>
    </location>
</feature>
<dbReference type="GeneID" id="27350513"/>
<dbReference type="PANTHER" id="PTHR37544:SF3">
    <property type="entry name" value="SPRAY"/>
    <property type="match status" value="1"/>
</dbReference>
<accession>A0A0D2BVM1</accession>
<keyword evidence="2" id="KW-1133">Transmembrane helix</keyword>
<dbReference type="AlphaFoldDB" id="A0A0D2BVM1"/>
<dbReference type="STRING" id="569365.A0A0D2BVM1"/>
<dbReference type="HOGENOM" id="CLU_004027_1_0_1"/>
<dbReference type="RefSeq" id="XP_016243309.1">
    <property type="nucleotide sequence ID" value="XM_016398747.1"/>
</dbReference>
<feature type="transmembrane region" description="Helical" evidence="2">
    <location>
        <begin position="265"/>
        <end position="288"/>
    </location>
</feature>
<feature type="transmembrane region" description="Helical" evidence="2">
    <location>
        <begin position="513"/>
        <end position="540"/>
    </location>
</feature>
<feature type="transmembrane region" description="Helical" evidence="2">
    <location>
        <begin position="111"/>
        <end position="132"/>
    </location>
</feature>
<evidence type="ECO:0000256" key="2">
    <source>
        <dbReference type="SAM" id="Phobius"/>
    </source>
</evidence>
<feature type="region of interest" description="Disordered" evidence="1">
    <location>
        <begin position="44"/>
        <end position="104"/>
    </location>
</feature>
<feature type="transmembrane region" description="Helical" evidence="2">
    <location>
        <begin position="403"/>
        <end position="421"/>
    </location>
</feature>
<feature type="transmembrane region" description="Helical" evidence="2">
    <location>
        <begin position="472"/>
        <end position="493"/>
    </location>
</feature>
<feature type="compositionally biased region" description="Basic and acidic residues" evidence="1">
    <location>
        <begin position="52"/>
        <end position="71"/>
    </location>
</feature>
<feature type="transmembrane region" description="Helical" evidence="2">
    <location>
        <begin position="152"/>
        <end position="174"/>
    </location>
</feature>
<dbReference type="Pfam" id="PF11915">
    <property type="entry name" value="DUF3433"/>
    <property type="match status" value="2"/>
</dbReference>
<keyword evidence="2" id="KW-0472">Membrane</keyword>
<dbReference type="VEuPathDB" id="FungiDB:PV07_11319"/>
<evidence type="ECO:0000313" key="4">
    <source>
        <dbReference type="Proteomes" id="UP000054466"/>
    </source>
</evidence>
<evidence type="ECO:0000256" key="1">
    <source>
        <dbReference type="SAM" id="MobiDB-lite"/>
    </source>
</evidence>
<dbReference type="PANTHER" id="PTHR37544">
    <property type="entry name" value="SPRAY-RELATED"/>
    <property type="match status" value="1"/>
</dbReference>
<feature type="transmembrane region" description="Helical" evidence="2">
    <location>
        <begin position="377"/>
        <end position="397"/>
    </location>
</feature>
<name>A0A0D2BVM1_9EURO</name>
<proteinExistence type="predicted"/>
<dbReference type="OrthoDB" id="3248909at2759"/>
<reference evidence="3 4" key="1">
    <citation type="submission" date="2015-01" db="EMBL/GenBank/DDBJ databases">
        <title>The Genome Sequence of Cladophialophora immunda CBS83496.</title>
        <authorList>
            <consortium name="The Broad Institute Genomics Platform"/>
            <person name="Cuomo C."/>
            <person name="de Hoog S."/>
            <person name="Gorbushina A."/>
            <person name="Stielow B."/>
            <person name="Teixiera M."/>
            <person name="Abouelleil A."/>
            <person name="Chapman S.B."/>
            <person name="Priest M."/>
            <person name="Young S.K."/>
            <person name="Wortman J."/>
            <person name="Nusbaum C."/>
            <person name="Birren B."/>
        </authorList>
    </citation>
    <scope>NUCLEOTIDE SEQUENCE [LARGE SCALE GENOMIC DNA]</scope>
    <source>
        <strain evidence="3 4">CBS 83496</strain>
    </source>
</reference>
<gene>
    <name evidence="3" type="ORF">PV07_11319</name>
</gene>
<evidence type="ECO:0000313" key="3">
    <source>
        <dbReference type="EMBL" id="KIW23093.1"/>
    </source>
</evidence>